<evidence type="ECO:0000256" key="2">
    <source>
        <dbReference type="SAM" id="Phobius"/>
    </source>
</evidence>
<feature type="compositionally biased region" description="Basic and acidic residues" evidence="1">
    <location>
        <begin position="53"/>
        <end position="69"/>
    </location>
</feature>
<feature type="region of interest" description="Disordered" evidence="1">
    <location>
        <begin position="48"/>
        <end position="78"/>
    </location>
</feature>
<accession>A0A9C9NIS5</accession>
<name>A0A9C9NIS5_9HYPH</name>
<keyword evidence="2" id="KW-1133">Transmembrane helix</keyword>
<dbReference type="EMBL" id="DRGN01000269">
    <property type="protein sequence ID" value="HEU02249.1"/>
    <property type="molecule type" value="Genomic_DNA"/>
</dbReference>
<keyword evidence="2" id="KW-0472">Membrane</keyword>
<sequence>MSADQIAPEHPVVKPQHEAKSRAGWIATLFVLALVGWMGSGYCYPGAQATLEPPRETTRDPNGGGDDRGLASQNWRAL</sequence>
<protein>
    <submittedName>
        <fullName evidence="3">Uncharacterized protein</fullName>
    </submittedName>
</protein>
<evidence type="ECO:0000313" key="4">
    <source>
        <dbReference type="Proteomes" id="UP000885680"/>
    </source>
</evidence>
<evidence type="ECO:0000256" key="1">
    <source>
        <dbReference type="SAM" id="MobiDB-lite"/>
    </source>
</evidence>
<keyword evidence="2" id="KW-0812">Transmembrane</keyword>
<feature type="transmembrane region" description="Helical" evidence="2">
    <location>
        <begin position="23"/>
        <end position="45"/>
    </location>
</feature>
<comment type="caution">
    <text evidence="3">The sequence shown here is derived from an EMBL/GenBank/DDBJ whole genome shotgun (WGS) entry which is preliminary data.</text>
</comment>
<organism evidence="3 4">
    <name type="scientific">Aurantimonas coralicida</name>
    <dbReference type="NCBI Taxonomy" id="182270"/>
    <lineage>
        <taxon>Bacteria</taxon>
        <taxon>Pseudomonadati</taxon>
        <taxon>Pseudomonadota</taxon>
        <taxon>Alphaproteobacteria</taxon>
        <taxon>Hyphomicrobiales</taxon>
        <taxon>Aurantimonadaceae</taxon>
        <taxon>Aurantimonas</taxon>
    </lineage>
</organism>
<gene>
    <name evidence="3" type="ORF">ENH89_18375</name>
</gene>
<dbReference type="AlphaFoldDB" id="A0A9C9NIS5"/>
<proteinExistence type="predicted"/>
<reference evidence="3" key="1">
    <citation type="journal article" date="2020" name="mSystems">
        <title>Genome- and Community-Level Interaction Insights into Carbon Utilization and Element Cycling Functions of Hydrothermarchaeota in Hydrothermal Sediment.</title>
        <authorList>
            <person name="Zhou Z."/>
            <person name="Liu Y."/>
            <person name="Xu W."/>
            <person name="Pan J."/>
            <person name="Luo Z.H."/>
            <person name="Li M."/>
        </authorList>
    </citation>
    <scope>NUCLEOTIDE SEQUENCE</scope>
    <source>
        <strain evidence="3">HyVt-347</strain>
    </source>
</reference>
<feature type="compositionally biased region" description="Basic and acidic residues" evidence="1">
    <location>
        <begin position="11"/>
        <end position="20"/>
    </location>
</feature>
<evidence type="ECO:0000313" key="3">
    <source>
        <dbReference type="EMBL" id="HEU02249.1"/>
    </source>
</evidence>
<dbReference type="Proteomes" id="UP000885680">
    <property type="component" value="Unassembled WGS sequence"/>
</dbReference>
<feature type="region of interest" description="Disordered" evidence="1">
    <location>
        <begin position="1"/>
        <end position="20"/>
    </location>
</feature>